<keyword evidence="1" id="KW-0723">Serine/threonine-protein kinase</keyword>
<evidence type="ECO:0000259" key="8">
    <source>
        <dbReference type="PROSITE" id="PS50011"/>
    </source>
</evidence>
<feature type="compositionally biased region" description="Polar residues" evidence="7">
    <location>
        <begin position="440"/>
        <end position="454"/>
    </location>
</feature>
<dbReference type="SUPFAM" id="SSF56112">
    <property type="entry name" value="Protein kinase-like (PK-like)"/>
    <property type="match status" value="1"/>
</dbReference>
<dbReference type="GO" id="GO:0005524">
    <property type="term" value="F:ATP binding"/>
    <property type="evidence" value="ECO:0007669"/>
    <property type="project" value="UniProtKB-UniRule"/>
</dbReference>
<evidence type="ECO:0000256" key="4">
    <source>
        <dbReference type="ARBA" id="ARBA00022777"/>
    </source>
</evidence>
<evidence type="ECO:0000256" key="1">
    <source>
        <dbReference type="ARBA" id="ARBA00022527"/>
    </source>
</evidence>
<keyword evidence="2" id="KW-0808">Transferase</keyword>
<dbReference type="Gene3D" id="3.30.200.20">
    <property type="entry name" value="Phosphorylase Kinase, domain 1"/>
    <property type="match status" value="1"/>
</dbReference>
<dbReference type="InterPro" id="IPR000719">
    <property type="entry name" value="Prot_kinase_dom"/>
</dbReference>
<comment type="caution">
    <text evidence="9">The sequence shown here is derived from an EMBL/GenBank/DDBJ whole genome shotgun (WGS) entry which is preliminary data.</text>
</comment>
<dbReference type="PROSITE" id="PS50011">
    <property type="entry name" value="PROTEIN_KINASE_DOM"/>
    <property type="match status" value="1"/>
</dbReference>
<dbReference type="AlphaFoldDB" id="A0AAN6ZYZ4"/>
<dbReference type="PANTHER" id="PTHR45646:SF11">
    <property type="entry name" value="SERINE_THREONINE-PROTEIN KINASE DOA"/>
    <property type="match status" value="1"/>
</dbReference>
<evidence type="ECO:0000313" key="10">
    <source>
        <dbReference type="Proteomes" id="UP001302745"/>
    </source>
</evidence>
<dbReference type="InterPro" id="IPR011009">
    <property type="entry name" value="Kinase-like_dom_sf"/>
</dbReference>
<feature type="domain" description="Protein kinase" evidence="8">
    <location>
        <begin position="32"/>
        <end position="435"/>
    </location>
</feature>
<dbReference type="InterPro" id="IPR051175">
    <property type="entry name" value="CLK_kinases"/>
</dbReference>
<keyword evidence="5 6" id="KW-0067">ATP-binding</keyword>
<feature type="compositionally biased region" description="Basic and acidic residues" evidence="7">
    <location>
        <begin position="492"/>
        <end position="504"/>
    </location>
</feature>
<evidence type="ECO:0000256" key="5">
    <source>
        <dbReference type="ARBA" id="ARBA00022840"/>
    </source>
</evidence>
<feature type="compositionally biased region" description="Polar residues" evidence="7">
    <location>
        <begin position="480"/>
        <end position="489"/>
    </location>
</feature>
<evidence type="ECO:0000313" key="9">
    <source>
        <dbReference type="EMBL" id="KAK4154086.1"/>
    </source>
</evidence>
<evidence type="ECO:0000256" key="3">
    <source>
        <dbReference type="ARBA" id="ARBA00022741"/>
    </source>
</evidence>
<evidence type="ECO:0000256" key="2">
    <source>
        <dbReference type="ARBA" id="ARBA00022679"/>
    </source>
</evidence>
<feature type="region of interest" description="Disordered" evidence="7">
    <location>
        <begin position="438"/>
        <end position="531"/>
    </location>
</feature>
<dbReference type="GO" id="GO:0004674">
    <property type="term" value="F:protein serine/threonine kinase activity"/>
    <property type="evidence" value="ECO:0007669"/>
    <property type="project" value="UniProtKB-KW"/>
</dbReference>
<keyword evidence="10" id="KW-1185">Reference proteome</keyword>
<proteinExistence type="predicted"/>
<dbReference type="Pfam" id="PF00069">
    <property type="entry name" value="Pkinase"/>
    <property type="match status" value="1"/>
</dbReference>
<feature type="binding site" evidence="6">
    <location>
        <position position="63"/>
    </location>
    <ligand>
        <name>ATP</name>
        <dbReference type="ChEBI" id="CHEBI:30616"/>
    </ligand>
</feature>
<evidence type="ECO:0000256" key="6">
    <source>
        <dbReference type="PROSITE-ProRule" id="PRU10141"/>
    </source>
</evidence>
<evidence type="ECO:0000256" key="7">
    <source>
        <dbReference type="SAM" id="MobiDB-lite"/>
    </source>
</evidence>
<accession>A0AAN6ZYZ4</accession>
<dbReference type="GO" id="GO:0005634">
    <property type="term" value="C:nucleus"/>
    <property type="evidence" value="ECO:0007669"/>
    <property type="project" value="TreeGrafter"/>
</dbReference>
<gene>
    <name evidence="9" type="ORF">C8A00DRAFT_14757</name>
</gene>
<dbReference type="Gene3D" id="1.10.510.10">
    <property type="entry name" value="Transferase(Phosphotransferase) domain 1"/>
    <property type="match status" value="1"/>
</dbReference>
<keyword evidence="4 9" id="KW-0418">Kinase</keyword>
<name>A0AAN6ZYZ4_9PEZI</name>
<dbReference type="PROSITE" id="PS00107">
    <property type="entry name" value="PROTEIN_KINASE_ATP"/>
    <property type="match status" value="1"/>
</dbReference>
<protein>
    <submittedName>
        <fullName evidence="9">Kinase-like domain-containing protein</fullName>
    </submittedName>
</protein>
<dbReference type="EMBL" id="MU856921">
    <property type="protein sequence ID" value="KAK4154086.1"/>
    <property type="molecule type" value="Genomic_DNA"/>
</dbReference>
<dbReference type="GO" id="GO:0043484">
    <property type="term" value="P:regulation of RNA splicing"/>
    <property type="evidence" value="ECO:0007669"/>
    <property type="project" value="TreeGrafter"/>
</dbReference>
<keyword evidence="3 6" id="KW-0547">Nucleotide-binding</keyword>
<reference evidence="9" key="2">
    <citation type="submission" date="2023-05" db="EMBL/GenBank/DDBJ databases">
        <authorList>
            <consortium name="Lawrence Berkeley National Laboratory"/>
            <person name="Steindorff A."/>
            <person name="Hensen N."/>
            <person name="Bonometti L."/>
            <person name="Westerberg I."/>
            <person name="Brannstrom I.O."/>
            <person name="Guillou S."/>
            <person name="Cros-Aarteil S."/>
            <person name="Calhoun S."/>
            <person name="Haridas S."/>
            <person name="Kuo A."/>
            <person name="Mondo S."/>
            <person name="Pangilinan J."/>
            <person name="Riley R."/>
            <person name="Labutti K."/>
            <person name="Andreopoulos B."/>
            <person name="Lipzen A."/>
            <person name="Chen C."/>
            <person name="Yanf M."/>
            <person name="Daum C."/>
            <person name="Ng V."/>
            <person name="Clum A."/>
            <person name="Ohm R."/>
            <person name="Martin F."/>
            <person name="Silar P."/>
            <person name="Natvig D."/>
            <person name="Lalanne C."/>
            <person name="Gautier V."/>
            <person name="Ament-Velasquez S.L."/>
            <person name="Kruys A."/>
            <person name="Hutchinson M.I."/>
            <person name="Powell A.J."/>
            <person name="Barry K."/>
            <person name="Miller A.N."/>
            <person name="Grigoriev I.V."/>
            <person name="Debuchy R."/>
            <person name="Gladieux P."/>
            <person name="Thoren M.H."/>
            <person name="Johannesson H."/>
        </authorList>
    </citation>
    <scope>NUCLEOTIDE SEQUENCE</scope>
    <source>
        <strain evidence="9">CBS 538.74</strain>
    </source>
</reference>
<dbReference type="PANTHER" id="PTHR45646">
    <property type="entry name" value="SERINE/THREONINE-PROTEIN KINASE DOA-RELATED"/>
    <property type="match status" value="1"/>
</dbReference>
<sequence>MGCWEVDSEHPYKYGPGGFCPIEIGDRVADRFIVGHKLGYGGFATVWLVFDEKRRHGRYVALKVVSADWSEDAKFESTKVVDPLRGYERDNGSPGLFVLELERVFHTSRNGRHLCQVFPVLGPALVSLNTADFRLYPSFVGAFAQQLAHALDTMHALGVCHGDFTPSNIAIRLAHPLDSLTEEQIDEIFGPPQIQTLEFFFPETPSPAPEYVVVPVDLGRLPSSYLSTRLCIIDFDHAFSTRNAPTQLSHIPSQYLAPENIFTQTNGPPADVWALGCILYELRYPMALFQDFMGSSPMATASRMCEVLGNLPREWMAFPFDDDYPVHEPLQQGIEYTTLGDFTERNGFTLDTEVGLIRKPERPVSTSKTASGREWLCLPVPTFWDTAKRDEFRARNLKLIGKDDAALFTDLLRKIFDYNHQKRITARQILAHPWLKETSQKPSNAGSAASSVQNLPVRRKPRSNSASLHPTSPAHRPNTTHRSSSTTAIPTREVRKEREPEKKSSGVKHSGNEKTQILGMTKKKAEGQLKK</sequence>
<dbReference type="InterPro" id="IPR017441">
    <property type="entry name" value="Protein_kinase_ATP_BS"/>
</dbReference>
<organism evidence="9 10">
    <name type="scientific">Chaetomidium leptoderma</name>
    <dbReference type="NCBI Taxonomy" id="669021"/>
    <lineage>
        <taxon>Eukaryota</taxon>
        <taxon>Fungi</taxon>
        <taxon>Dikarya</taxon>
        <taxon>Ascomycota</taxon>
        <taxon>Pezizomycotina</taxon>
        <taxon>Sordariomycetes</taxon>
        <taxon>Sordariomycetidae</taxon>
        <taxon>Sordariales</taxon>
        <taxon>Chaetomiaceae</taxon>
        <taxon>Chaetomidium</taxon>
    </lineage>
</organism>
<dbReference type="SMART" id="SM00220">
    <property type="entry name" value="S_TKc"/>
    <property type="match status" value="1"/>
</dbReference>
<dbReference type="Proteomes" id="UP001302745">
    <property type="component" value="Unassembled WGS sequence"/>
</dbReference>
<reference evidence="9" key="1">
    <citation type="journal article" date="2023" name="Mol. Phylogenet. Evol.">
        <title>Genome-scale phylogeny and comparative genomics of the fungal order Sordariales.</title>
        <authorList>
            <person name="Hensen N."/>
            <person name="Bonometti L."/>
            <person name="Westerberg I."/>
            <person name="Brannstrom I.O."/>
            <person name="Guillou S."/>
            <person name="Cros-Aarteil S."/>
            <person name="Calhoun S."/>
            <person name="Haridas S."/>
            <person name="Kuo A."/>
            <person name="Mondo S."/>
            <person name="Pangilinan J."/>
            <person name="Riley R."/>
            <person name="LaButti K."/>
            <person name="Andreopoulos B."/>
            <person name="Lipzen A."/>
            <person name="Chen C."/>
            <person name="Yan M."/>
            <person name="Daum C."/>
            <person name="Ng V."/>
            <person name="Clum A."/>
            <person name="Steindorff A."/>
            <person name="Ohm R.A."/>
            <person name="Martin F."/>
            <person name="Silar P."/>
            <person name="Natvig D.O."/>
            <person name="Lalanne C."/>
            <person name="Gautier V."/>
            <person name="Ament-Velasquez S.L."/>
            <person name="Kruys A."/>
            <person name="Hutchinson M.I."/>
            <person name="Powell A.J."/>
            <person name="Barry K."/>
            <person name="Miller A.N."/>
            <person name="Grigoriev I.V."/>
            <person name="Debuchy R."/>
            <person name="Gladieux P."/>
            <person name="Hiltunen Thoren M."/>
            <person name="Johannesson H."/>
        </authorList>
    </citation>
    <scope>NUCLEOTIDE SEQUENCE</scope>
    <source>
        <strain evidence="9">CBS 538.74</strain>
    </source>
</reference>